<feature type="binding site" evidence="13">
    <location>
        <position position="257"/>
    </location>
    <ligand>
        <name>Mg(2+)</name>
        <dbReference type="ChEBI" id="CHEBI:18420"/>
        <label>1</label>
    </ligand>
</feature>
<evidence type="ECO:0000256" key="13">
    <source>
        <dbReference type="PIRSR" id="PIRSR604385-2"/>
    </source>
</evidence>
<organism evidence="16 17">
    <name type="scientific">Jannaschia rubra</name>
    <dbReference type="NCBI Taxonomy" id="282197"/>
    <lineage>
        <taxon>Bacteria</taxon>
        <taxon>Pseudomonadati</taxon>
        <taxon>Pseudomonadota</taxon>
        <taxon>Alphaproteobacteria</taxon>
        <taxon>Rhodobacterales</taxon>
        <taxon>Roseobacteraceae</taxon>
        <taxon>Jannaschia</taxon>
    </lineage>
</organism>
<dbReference type="NCBIfam" id="TIGR00052">
    <property type="entry name" value="nudix-type nucleoside diphosphatase, YffH/AdpP family"/>
    <property type="match status" value="1"/>
</dbReference>
<comment type="function">
    <text evidence="8">Acts on ADP-mannose and ADP-glucose as well as ADP-ribose. Prevents glycogen biosynthesis. The reaction catalyzed by this enzyme is a limiting step of the gluconeogenic process.</text>
</comment>
<comment type="catalytic activity">
    <reaction evidence="12">
        <text>ADP-D-ribose + H2O = D-ribose 5-phosphate + AMP + 2 H(+)</text>
        <dbReference type="Rhea" id="RHEA:10412"/>
        <dbReference type="ChEBI" id="CHEBI:15377"/>
        <dbReference type="ChEBI" id="CHEBI:15378"/>
        <dbReference type="ChEBI" id="CHEBI:57967"/>
        <dbReference type="ChEBI" id="CHEBI:78346"/>
        <dbReference type="ChEBI" id="CHEBI:456215"/>
        <dbReference type="EC" id="3.6.1.13"/>
    </reaction>
</comment>
<keyword evidence="17" id="KW-1185">Reference proteome</keyword>
<dbReference type="Pfam" id="PF06094">
    <property type="entry name" value="GGACT"/>
    <property type="match status" value="1"/>
</dbReference>
<evidence type="ECO:0000256" key="9">
    <source>
        <dbReference type="ARBA" id="ARBA00030162"/>
    </source>
</evidence>
<dbReference type="InterPro" id="IPR000086">
    <property type="entry name" value="NUDIX_hydrolase_dom"/>
</dbReference>
<feature type="short sequence motif" description="Nudix box" evidence="14">
    <location>
        <begin position="258"/>
        <end position="280"/>
    </location>
</feature>
<evidence type="ECO:0000313" key="17">
    <source>
        <dbReference type="Proteomes" id="UP000048908"/>
    </source>
</evidence>
<evidence type="ECO:0000256" key="4">
    <source>
        <dbReference type="ARBA" id="ARBA00013297"/>
    </source>
</evidence>
<evidence type="ECO:0000256" key="11">
    <source>
        <dbReference type="ARBA" id="ARBA00033056"/>
    </source>
</evidence>
<evidence type="ECO:0000313" key="16">
    <source>
        <dbReference type="EMBL" id="CTQ32969.1"/>
    </source>
</evidence>
<dbReference type="EMBL" id="CXPG01000017">
    <property type="protein sequence ID" value="CTQ32969.1"/>
    <property type="molecule type" value="Genomic_DNA"/>
</dbReference>
<evidence type="ECO:0000256" key="6">
    <source>
        <dbReference type="ARBA" id="ARBA00022801"/>
    </source>
</evidence>
<dbReference type="AlphaFoldDB" id="A0A0M6XPE9"/>
<keyword evidence="6 16" id="KW-0378">Hydrolase</keyword>
<dbReference type="GO" id="GO:0006753">
    <property type="term" value="P:nucleoside phosphate metabolic process"/>
    <property type="evidence" value="ECO:0007669"/>
    <property type="project" value="TreeGrafter"/>
</dbReference>
<gene>
    <name evidence="16" type="primary">nudF</name>
    <name evidence="16" type="ORF">JAN5088_01744</name>
</gene>
<evidence type="ECO:0000256" key="1">
    <source>
        <dbReference type="ARBA" id="ARBA00001946"/>
    </source>
</evidence>
<dbReference type="CDD" id="cd06661">
    <property type="entry name" value="GGCT_like"/>
    <property type="match status" value="1"/>
</dbReference>
<dbReference type="PROSITE" id="PS00893">
    <property type="entry name" value="NUDIX_BOX"/>
    <property type="match status" value="1"/>
</dbReference>
<dbReference type="InterPro" id="IPR013024">
    <property type="entry name" value="GGCT-like"/>
</dbReference>
<dbReference type="InterPro" id="IPR009288">
    <property type="entry name" value="AIG2-like_dom"/>
</dbReference>
<accession>A0A0M6XPE9</accession>
<dbReference type="Pfam" id="PF00293">
    <property type="entry name" value="NUDIX"/>
    <property type="match status" value="1"/>
</dbReference>
<dbReference type="PANTHER" id="PTHR11839:SF5">
    <property type="entry name" value="ADP-RIBOSE PYROPHOSPHATASE"/>
    <property type="match status" value="1"/>
</dbReference>
<dbReference type="Gene3D" id="3.90.79.10">
    <property type="entry name" value="Nucleoside Triphosphate Pyrophosphohydrolase"/>
    <property type="match status" value="1"/>
</dbReference>
<keyword evidence="5 13" id="KW-0479">Metal-binding</keyword>
<feature type="domain" description="Nudix hydrolase" evidence="15">
    <location>
        <begin position="215"/>
        <end position="357"/>
    </location>
</feature>
<dbReference type="OrthoDB" id="5292471at2"/>
<dbReference type="GO" id="GO:0046872">
    <property type="term" value="F:metal ion binding"/>
    <property type="evidence" value="ECO:0007669"/>
    <property type="project" value="UniProtKB-KW"/>
</dbReference>
<dbReference type="GO" id="GO:0019693">
    <property type="term" value="P:ribose phosphate metabolic process"/>
    <property type="evidence" value="ECO:0007669"/>
    <property type="project" value="TreeGrafter"/>
</dbReference>
<keyword evidence="7 13" id="KW-0460">Magnesium</keyword>
<dbReference type="GO" id="GO:0005829">
    <property type="term" value="C:cytosol"/>
    <property type="evidence" value="ECO:0007669"/>
    <property type="project" value="TreeGrafter"/>
</dbReference>
<protein>
    <recommendedName>
        <fullName evidence="4">ADP-ribose pyrophosphatase</fullName>
        <ecNumber evidence="3">3.6.1.13</ecNumber>
    </recommendedName>
    <alternativeName>
        <fullName evidence="9">ADP-ribose diphosphatase</fullName>
    </alternativeName>
    <alternativeName>
        <fullName evidence="11">ADP-ribose phosphohydrolase</fullName>
    </alternativeName>
    <alternativeName>
        <fullName evidence="10">Adenosine diphosphoribose pyrophosphatase</fullName>
    </alternativeName>
</protein>
<feature type="binding site" evidence="13">
    <location>
        <position position="277"/>
    </location>
    <ligand>
        <name>Mg(2+)</name>
        <dbReference type="ChEBI" id="CHEBI:18420"/>
        <label>1</label>
    </ligand>
</feature>
<dbReference type="Proteomes" id="UP000048908">
    <property type="component" value="Unassembled WGS sequence"/>
</dbReference>
<feature type="binding site" evidence="13">
    <location>
        <position position="273"/>
    </location>
    <ligand>
        <name>Mg(2+)</name>
        <dbReference type="ChEBI" id="CHEBI:18420"/>
        <label>1</label>
    </ligand>
</feature>
<evidence type="ECO:0000259" key="15">
    <source>
        <dbReference type="PROSITE" id="PS51462"/>
    </source>
</evidence>
<dbReference type="InterPro" id="IPR004385">
    <property type="entry name" value="NDP_pyrophosphatase"/>
</dbReference>
<dbReference type="SUPFAM" id="SSF55811">
    <property type="entry name" value="Nudix"/>
    <property type="match status" value="1"/>
</dbReference>
<evidence type="ECO:0000256" key="14">
    <source>
        <dbReference type="PIRSR" id="PIRSR604385-3"/>
    </source>
</evidence>
<comment type="similarity">
    <text evidence="2">Belongs to the Nudix hydrolase family. NudF subfamily.</text>
</comment>
<evidence type="ECO:0000256" key="3">
    <source>
        <dbReference type="ARBA" id="ARBA00012453"/>
    </source>
</evidence>
<comment type="cofactor">
    <cofactor evidence="1 13">
        <name>Mg(2+)</name>
        <dbReference type="ChEBI" id="CHEBI:18420"/>
    </cofactor>
</comment>
<dbReference type="InterPro" id="IPR015797">
    <property type="entry name" value="NUDIX_hydrolase-like_dom_sf"/>
</dbReference>
<proteinExistence type="inferred from homology"/>
<dbReference type="RefSeq" id="WP_055682425.1">
    <property type="nucleotide sequence ID" value="NZ_CXPG01000017.1"/>
</dbReference>
<dbReference type="GO" id="GO:0047631">
    <property type="term" value="F:ADP-ribose diphosphatase activity"/>
    <property type="evidence" value="ECO:0007669"/>
    <property type="project" value="UniProtKB-EC"/>
</dbReference>
<dbReference type="InterPro" id="IPR036568">
    <property type="entry name" value="GGCT-like_sf"/>
</dbReference>
<evidence type="ECO:0000256" key="8">
    <source>
        <dbReference type="ARBA" id="ARBA00025164"/>
    </source>
</evidence>
<dbReference type="InterPro" id="IPR020084">
    <property type="entry name" value="NUDIX_hydrolase_CS"/>
</dbReference>
<evidence type="ECO:0000256" key="12">
    <source>
        <dbReference type="ARBA" id="ARBA00049546"/>
    </source>
</evidence>
<dbReference type="GO" id="GO:0019144">
    <property type="term" value="F:ADP-sugar diphosphatase activity"/>
    <property type="evidence" value="ECO:0007669"/>
    <property type="project" value="TreeGrafter"/>
</dbReference>
<dbReference type="PROSITE" id="PS51462">
    <property type="entry name" value="NUDIX"/>
    <property type="match status" value="1"/>
</dbReference>
<feature type="binding site" evidence="13">
    <location>
        <position position="328"/>
    </location>
    <ligand>
        <name>Mg(2+)</name>
        <dbReference type="ChEBI" id="CHEBI:18420"/>
        <label>1</label>
    </ligand>
</feature>
<dbReference type="EC" id="3.6.1.13" evidence="3"/>
<evidence type="ECO:0000256" key="7">
    <source>
        <dbReference type="ARBA" id="ARBA00022842"/>
    </source>
</evidence>
<evidence type="ECO:0000256" key="2">
    <source>
        <dbReference type="ARBA" id="ARBA00007482"/>
    </source>
</evidence>
<dbReference type="Gene3D" id="3.10.490.10">
    <property type="entry name" value="Gamma-glutamyl cyclotransferase-like"/>
    <property type="match status" value="1"/>
</dbReference>
<evidence type="ECO:0000256" key="5">
    <source>
        <dbReference type="ARBA" id="ARBA00022723"/>
    </source>
</evidence>
<name>A0A0M6XPE9_9RHOB</name>
<dbReference type="CDD" id="cd24155">
    <property type="entry name" value="NUDIX_ADPRase"/>
    <property type="match status" value="1"/>
</dbReference>
<dbReference type="PANTHER" id="PTHR11839">
    <property type="entry name" value="UDP/ADP-SUGAR PYROPHOSPHATASE"/>
    <property type="match status" value="1"/>
</dbReference>
<dbReference type="SUPFAM" id="SSF110857">
    <property type="entry name" value="Gamma-glutamyl cyclotransferase-like"/>
    <property type="match status" value="1"/>
</dbReference>
<evidence type="ECO:0000256" key="10">
    <source>
        <dbReference type="ARBA" id="ARBA00030308"/>
    </source>
</evidence>
<reference evidence="16 17" key="1">
    <citation type="submission" date="2015-07" db="EMBL/GenBank/DDBJ databases">
        <authorList>
            <person name="Noorani M."/>
        </authorList>
    </citation>
    <scope>NUCLEOTIDE SEQUENCE [LARGE SCALE GENOMIC DNA]</scope>
    <source>
        <strain evidence="16 17">CECT 5088</strain>
    </source>
</reference>
<dbReference type="STRING" id="282197.SAMN04488517_10785"/>
<sequence>MSRYFLFGTLTWDALLTQVAGRPVATSPATLDGWSVERAADGDWPVLVEGGQTMGLLTEPLSDDCRARLDWYETAFAYSPEAVTVTGPDGPVAALVYRAGGAEGAGVPWSRDGWVALHGDRTILAAAEVQRAMGRMTPAAIAARRGVIQARAQGIVAARAAHRPVTVGGGAPVEDIRVESVDYPYEGFHRVEEWTLDHPRFDGTRSGRINRAISHITDAATVLPYDPRRDRVLLVEQIRIGALAKGDRQPWMLEPVAGLIDAGEGPETTALRELEEEAGITVDRGDLHFVARYFPSPGGVAQVIHSYVAVCDLPDDAGGLHGLASEHEDIRAHVVPLSQVLAMVASGEAVNAPLIVSVQWLGLRADGLRAGRPVEDLQSGV</sequence>